<evidence type="ECO:0000313" key="2">
    <source>
        <dbReference type="Proteomes" id="UP000283269"/>
    </source>
</evidence>
<dbReference type="InParanoid" id="A0A409XB29"/>
<reference evidence="1 2" key="1">
    <citation type="journal article" date="2018" name="Evol. Lett.">
        <title>Horizontal gene cluster transfer increased hallucinogenic mushroom diversity.</title>
        <authorList>
            <person name="Reynolds H.T."/>
            <person name="Vijayakumar V."/>
            <person name="Gluck-Thaler E."/>
            <person name="Korotkin H.B."/>
            <person name="Matheny P.B."/>
            <person name="Slot J.C."/>
        </authorList>
    </citation>
    <scope>NUCLEOTIDE SEQUENCE [LARGE SCALE GENOMIC DNA]</scope>
    <source>
        <strain evidence="1 2">2631</strain>
    </source>
</reference>
<keyword evidence="2" id="KW-1185">Reference proteome</keyword>
<sequence>MDSMRHMSDMMNYYGIQPITNSSIVVALIKTKFDINTDVEKAVETSLAIALGKYPHQHKSGRILAGFKPLLLNIILEYHLSHY</sequence>
<proteinExistence type="predicted"/>
<accession>A0A409XB29</accession>
<gene>
    <name evidence="1" type="ORF">CVT25_001198</name>
</gene>
<dbReference type="EMBL" id="NHYD01002185">
    <property type="protein sequence ID" value="PPQ87930.1"/>
    <property type="molecule type" value="Genomic_DNA"/>
</dbReference>
<dbReference type="AlphaFoldDB" id="A0A409XB29"/>
<organism evidence="1 2">
    <name type="scientific">Psilocybe cyanescens</name>
    <dbReference type="NCBI Taxonomy" id="93625"/>
    <lineage>
        <taxon>Eukaryota</taxon>
        <taxon>Fungi</taxon>
        <taxon>Dikarya</taxon>
        <taxon>Basidiomycota</taxon>
        <taxon>Agaricomycotina</taxon>
        <taxon>Agaricomycetes</taxon>
        <taxon>Agaricomycetidae</taxon>
        <taxon>Agaricales</taxon>
        <taxon>Agaricineae</taxon>
        <taxon>Strophariaceae</taxon>
        <taxon>Psilocybe</taxon>
    </lineage>
</organism>
<protein>
    <submittedName>
        <fullName evidence="1">Uncharacterized protein</fullName>
    </submittedName>
</protein>
<name>A0A409XB29_PSICY</name>
<comment type="caution">
    <text evidence="1">The sequence shown here is derived from an EMBL/GenBank/DDBJ whole genome shotgun (WGS) entry which is preliminary data.</text>
</comment>
<dbReference type="Proteomes" id="UP000283269">
    <property type="component" value="Unassembled WGS sequence"/>
</dbReference>
<evidence type="ECO:0000313" key="1">
    <source>
        <dbReference type="EMBL" id="PPQ87930.1"/>
    </source>
</evidence>